<dbReference type="PANTHER" id="PTHR43086:SF3">
    <property type="entry name" value="NADP-DEPENDENT 3-HYDROXY ACID DEHYDROGENASE YDFG"/>
    <property type="match status" value="1"/>
</dbReference>
<reference evidence="12 13" key="1">
    <citation type="submission" date="2018-08" db="EMBL/GenBank/DDBJ databases">
        <title>A genome reference for cultivated species of the human gut microbiota.</title>
        <authorList>
            <person name="Zou Y."/>
            <person name="Xue W."/>
            <person name="Luo G."/>
        </authorList>
    </citation>
    <scope>NUCLEOTIDE SEQUENCE [LARGE SCALE GENOMIC DNA]</scope>
    <source>
        <strain evidence="12 13">AF12-11</strain>
    </source>
</reference>
<dbReference type="Gene3D" id="3.40.50.720">
    <property type="entry name" value="NAD(P)-binding Rossmann-like Domain"/>
    <property type="match status" value="1"/>
</dbReference>
<proteinExistence type="inferred from homology"/>
<dbReference type="InterPro" id="IPR020904">
    <property type="entry name" value="Sc_DH/Rdtase_CS"/>
</dbReference>
<comment type="similarity">
    <text evidence="1 11">Belongs to the short-chain dehydrogenases/reductases (SDR) family.</text>
</comment>
<evidence type="ECO:0000256" key="2">
    <source>
        <dbReference type="ARBA" id="ARBA00023002"/>
    </source>
</evidence>
<comment type="caution">
    <text evidence="12">The sequence shown here is derived from an EMBL/GenBank/DDBJ whole genome shotgun (WGS) entry which is preliminary data.</text>
</comment>
<keyword evidence="2" id="KW-0560">Oxidoreductase</keyword>
<dbReference type="EC" id="1.1.1.298" evidence="4"/>
<gene>
    <name evidence="12" type="ORF">DWV67_00905</name>
</gene>
<evidence type="ECO:0000313" key="13">
    <source>
        <dbReference type="Proteomes" id="UP000266376"/>
    </source>
</evidence>
<dbReference type="InterPro" id="IPR002347">
    <property type="entry name" value="SDR_fam"/>
</dbReference>
<dbReference type="PRINTS" id="PR00081">
    <property type="entry name" value="GDHRDH"/>
</dbReference>
<dbReference type="CDD" id="cd05233">
    <property type="entry name" value="SDR_c"/>
    <property type="match status" value="1"/>
</dbReference>
<evidence type="ECO:0000256" key="11">
    <source>
        <dbReference type="RuleBase" id="RU000363"/>
    </source>
</evidence>
<dbReference type="PROSITE" id="PS00061">
    <property type="entry name" value="ADH_SHORT"/>
    <property type="match status" value="1"/>
</dbReference>
<dbReference type="Pfam" id="PF00106">
    <property type="entry name" value="adh_short"/>
    <property type="match status" value="1"/>
</dbReference>
<dbReference type="AlphaFoldDB" id="A0A395XQ45"/>
<organism evidence="12 13">
    <name type="scientific">Dorea formicigenerans</name>
    <dbReference type="NCBI Taxonomy" id="39486"/>
    <lineage>
        <taxon>Bacteria</taxon>
        <taxon>Bacillati</taxon>
        <taxon>Bacillota</taxon>
        <taxon>Clostridia</taxon>
        <taxon>Lachnospirales</taxon>
        <taxon>Lachnospiraceae</taxon>
        <taxon>Dorea</taxon>
    </lineage>
</organism>
<dbReference type="EMBL" id="QSAJ01000002">
    <property type="protein sequence ID" value="RGW55662.1"/>
    <property type="molecule type" value="Genomic_DNA"/>
</dbReference>
<evidence type="ECO:0000256" key="10">
    <source>
        <dbReference type="ARBA" id="ARBA00047274"/>
    </source>
</evidence>
<evidence type="ECO:0000256" key="6">
    <source>
        <dbReference type="ARBA" id="ARBA00044065"/>
    </source>
</evidence>
<accession>A0A395XQ45</accession>
<evidence type="ECO:0000256" key="8">
    <source>
        <dbReference type="ARBA" id="ARBA00044349"/>
    </source>
</evidence>
<protein>
    <recommendedName>
        <fullName evidence="6">NADP-dependent 3-hydroxy acid dehydrogenase YdfG</fullName>
        <ecNumber evidence="4">1.1.1.298</ecNumber>
        <ecNumber evidence="5">1.1.1.381</ecNumber>
    </recommendedName>
    <alternativeName>
        <fullName evidence="8">L-allo-threonine dehydrogenase</fullName>
    </alternativeName>
    <alternativeName>
        <fullName evidence="7">Malonic semialdehyde reductase</fullName>
    </alternativeName>
</protein>
<comment type="function">
    <text evidence="9">NADP-dependent dehydrogenase with broad substrate specificity acting on 3-hydroxy acids. Catalyzes the NADP-dependent oxidation of L-allo-threonine to L-2-amino-3-keto-butyrate, which is spontaneously decarboxylated into aminoacetone. Also acts on D-threonine, L-serine, D-serine, D-3-hydroxyisobutyrate, L-3-hydroxyisobutyrate, D-glycerate and L-glycerate. Able to catalyze the reduction of the malonic semialdehyde to 3-hydroxypropionic acid. YdfG is apparently supplementing RutE, the presumed malonic semialdehyde reductase involved in pyrimidine degradation since both are able to detoxify malonic semialdehyde.</text>
</comment>
<comment type="catalytic activity">
    <reaction evidence="3">
        <text>L-allo-threonine + NADP(+) = aminoacetone + CO2 + NADPH</text>
        <dbReference type="Rhea" id="RHEA:43524"/>
        <dbReference type="ChEBI" id="CHEBI:16526"/>
        <dbReference type="ChEBI" id="CHEBI:57783"/>
        <dbReference type="ChEBI" id="CHEBI:58320"/>
        <dbReference type="ChEBI" id="CHEBI:58349"/>
        <dbReference type="ChEBI" id="CHEBI:58585"/>
        <dbReference type="EC" id="1.1.1.381"/>
    </reaction>
</comment>
<evidence type="ECO:0000313" key="12">
    <source>
        <dbReference type="EMBL" id="RGW55662.1"/>
    </source>
</evidence>
<dbReference type="SUPFAM" id="SSF51735">
    <property type="entry name" value="NAD(P)-binding Rossmann-fold domains"/>
    <property type="match status" value="1"/>
</dbReference>
<sequence>MMKIALITGASSGLGREFARQIPKLYQNLDEIWVVARRAERLNELEMELKVPVRIFDGDLNQDYIYKKLGIALGKSHANVRMLVNAAGYGKIGTFCEYGWKEETGMVDLNCRSLTRMTALCLPYMHCGSRIVNLSSAAAFGPQPGFAVYAATKSYVYSLSMALGRELKGSGIYVTAVCPGPVDTEFFDHTGKEVASVKKKFRADAKDVVRKALIDSARGKKISVYGLSMKAAQVASKVVPDSVIVAVMEKIAE</sequence>
<dbReference type="EC" id="1.1.1.381" evidence="5"/>
<evidence type="ECO:0000256" key="5">
    <source>
        <dbReference type="ARBA" id="ARBA00044059"/>
    </source>
</evidence>
<dbReference type="PANTHER" id="PTHR43086">
    <property type="entry name" value="VERY-LONG-CHAIN 3-OXOOACYL-COA REDUCTASE"/>
    <property type="match status" value="1"/>
</dbReference>
<dbReference type="RefSeq" id="WP_119195491.1">
    <property type="nucleotide sequence ID" value="NZ_AP031430.1"/>
</dbReference>
<evidence type="ECO:0000256" key="3">
    <source>
        <dbReference type="ARBA" id="ARBA00043812"/>
    </source>
</evidence>
<name>A0A395XQ45_9FIRM</name>
<evidence type="ECO:0000256" key="4">
    <source>
        <dbReference type="ARBA" id="ARBA00044050"/>
    </source>
</evidence>
<dbReference type="GO" id="GO:0035527">
    <property type="term" value="F:3-hydroxypropionate dehydrogenase (NADP+) activity"/>
    <property type="evidence" value="ECO:0007669"/>
    <property type="project" value="UniProtKB-EC"/>
</dbReference>
<evidence type="ECO:0000256" key="1">
    <source>
        <dbReference type="ARBA" id="ARBA00006484"/>
    </source>
</evidence>
<evidence type="ECO:0000256" key="7">
    <source>
        <dbReference type="ARBA" id="ARBA00044271"/>
    </source>
</evidence>
<dbReference type="Proteomes" id="UP000266376">
    <property type="component" value="Unassembled WGS sequence"/>
</dbReference>
<dbReference type="PRINTS" id="PR00080">
    <property type="entry name" value="SDRFAMILY"/>
</dbReference>
<comment type="catalytic activity">
    <reaction evidence="10">
        <text>3-hydroxypropanoate + NADP(+) = 3-oxopropanoate + NADPH + H(+)</text>
        <dbReference type="Rhea" id="RHEA:26438"/>
        <dbReference type="ChEBI" id="CHEBI:15378"/>
        <dbReference type="ChEBI" id="CHEBI:16510"/>
        <dbReference type="ChEBI" id="CHEBI:33190"/>
        <dbReference type="ChEBI" id="CHEBI:57783"/>
        <dbReference type="ChEBI" id="CHEBI:58349"/>
        <dbReference type="EC" id="1.1.1.298"/>
    </reaction>
</comment>
<dbReference type="InterPro" id="IPR036291">
    <property type="entry name" value="NAD(P)-bd_dom_sf"/>
</dbReference>
<evidence type="ECO:0000256" key="9">
    <source>
        <dbReference type="ARBA" id="ARBA00045650"/>
    </source>
</evidence>